<gene>
    <name evidence="2" type="ORF">E2C01_026932</name>
</gene>
<evidence type="ECO:0000313" key="2">
    <source>
        <dbReference type="EMBL" id="MPC33577.1"/>
    </source>
</evidence>
<protein>
    <submittedName>
        <fullName evidence="2">Uncharacterized protein</fullName>
    </submittedName>
</protein>
<name>A0A5B7EK05_PORTR</name>
<evidence type="ECO:0000256" key="1">
    <source>
        <dbReference type="SAM" id="Phobius"/>
    </source>
</evidence>
<accession>A0A5B7EK05</accession>
<keyword evidence="1" id="KW-1133">Transmembrane helix</keyword>
<dbReference type="AlphaFoldDB" id="A0A5B7EK05"/>
<keyword evidence="1" id="KW-0472">Membrane</keyword>
<sequence>MTLSSGLTSPPIALPCSSYFLNNNNVRRGPVSQAEWASACLSASLIVGRPLSLTSHRKWYLKGRKIMLNQAMNCWEGRPGEPPFVAHQTFLFLAVIGSTLFVFHPVRIWRQALRRVCASAHVGGHQCSDSLMRRCRRAVADPLMPNSTADMSTQRDQTGKPSLALLLRHTARRHATAVTARLFVYRVQRLPSLRAGTDQAHDARL</sequence>
<keyword evidence="3" id="KW-1185">Reference proteome</keyword>
<keyword evidence="1" id="KW-0812">Transmembrane</keyword>
<dbReference type="Proteomes" id="UP000324222">
    <property type="component" value="Unassembled WGS sequence"/>
</dbReference>
<feature type="transmembrane region" description="Helical" evidence="1">
    <location>
        <begin position="85"/>
        <end position="106"/>
    </location>
</feature>
<proteinExistence type="predicted"/>
<evidence type="ECO:0000313" key="3">
    <source>
        <dbReference type="Proteomes" id="UP000324222"/>
    </source>
</evidence>
<organism evidence="2 3">
    <name type="scientific">Portunus trituberculatus</name>
    <name type="common">Swimming crab</name>
    <name type="synonym">Neptunus trituberculatus</name>
    <dbReference type="NCBI Taxonomy" id="210409"/>
    <lineage>
        <taxon>Eukaryota</taxon>
        <taxon>Metazoa</taxon>
        <taxon>Ecdysozoa</taxon>
        <taxon>Arthropoda</taxon>
        <taxon>Crustacea</taxon>
        <taxon>Multicrustacea</taxon>
        <taxon>Malacostraca</taxon>
        <taxon>Eumalacostraca</taxon>
        <taxon>Eucarida</taxon>
        <taxon>Decapoda</taxon>
        <taxon>Pleocyemata</taxon>
        <taxon>Brachyura</taxon>
        <taxon>Eubrachyura</taxon>
        <taxon>Portunoidea</taxon>
        <taxon>Portunidae</taxon>
        <taxon>Portuninae</taxon>
        <taxon>Portunus</taxon>
    </lineage>
</organism>
<comment type="caution">
    <text evidence="2">The sequence shown here is derived from an EMBL/GenBank/DDBJ whole genome shotgun (WGS) entry which is preliminary data.</text>
</comment>
<reference evidence="2 3" key="1">
    <citation type="submission" date="2019-05" db="EMBL/GenBank/DDBJ databases">
        <title>Another draft genome of Portunus trituberculatus and its Hox gene families provides insights of decapod evolution.</title>
        <authorList>
            <person name="Jeong J.-H."/>
            <person name="Song I."/>
            <person name="Kim S."/>
            <person name="Choi T."/>
            <person name="Kim D."/>
            <person name="Ryu S."/>
            <person name="Kim W."/>
        </authorList>
    </citation>
    <scope>NUCLEOTIDE SEQUENCE [LARGE SCALE GENOMIC DNA]</scope>
    <source>
        <tissue evidence="2">Muscle</tissue>
    </source>
</reference>
<dbReference type="EMBL" id="VSRR010002863">
    <property type="protein sequence ID" value="MPC33577.1"/>
    <property type="molecule type" value="Genomic_DNA"/>
</dbReference>